<proteinExistence type="predicted"/>
<dbReference type="EMBL" id="CP063145">
    <property type="protein sequence ID" value="QOR72974.1"/>
    <property type="molecule type" value="Genomic_DNA"/>
</dbReference>
<dbReference type="Proteomes" id="UP000593605">
    <property type="component" value="Chromosome"/>
</dbReference>
<gene>
    <name evidence="1" type="ORF">IMZ16_05340</name>
</gene>
<protein>
    <submittedName>
        <fullName evidence="1">Uncharacterized protein</fullName>
    </submittedName>
</protein>
<dbReference type="KEGG" id="civ:IMZ16_05340"/>
<dbReference type="AlphaFoldDB" id="A0A7M1T1F1"/>
<evidence type="ECO:0000313" key="1">
    <source>
        <dbReference type="EMBL" id="QOR72974.1"/>
    </source>
</evidence>
<name>A0A7M1T1F1_9FLAO</name>
<accession>A0A7M1T1F1</accession>
<reference evidence="1 2" key="1">
    <citation type="submission" date="2020-10" db="EMBL/GenBank/DDBJ databases">
        <title>Complete genome of Cruoricapor ignavus strain M1214 isolated from the blood culture of a febrile patient.</title>
        <authorList>
            <person name="Guglielmino C.J.D."/>
        </authorList>
    </citation>
    <scope>NUCLEOTIDE SEQUENCE [LARGE SCALE GENOMIC DNA]</scope>
    <source>
        <strain evidence="1 2">M1214</strain>
    </source>
</reference>
<evidence type="ECO:0000313" key="2">
    <source>
        <dbReference type="Proteomes" id="UP000593605"/>
    </source>
</evidence>
<dbReference type="RefSeq" id="WP_193439183.1">
    <property type="nucleotide sequence ID" value="NZ_CP063145.1"/>
</dbReference>
<organism evidence="1 2">
    <name type="scientific">Cruoricaptor ignavus</name>
    <dbReference type="NCBI Taxonomy" id="1118202"/>
    <lineage>
        <taxon>Bacteria</taxon>
        <taxon>Pseudomonadati</taxon>
        <taxon>Bacteroidota</taxon>
        <taxon>Flavobacteriia</taxon>
        <taxon>Flavobacteriales</taxon>
        <taxon>Weeksellaceae</taxon>
        <taxon>Cruoricaptor</taxon>
    </lineage>
</organism>
<sequence length="68" mass="7544">MKKLLIVAALGVVGLMSAKGGVEEQKKNRHLKKMLSTPIRIKKFQKAASHSLCRAEYKEPLVATILQN</sequence>